<dbReference type="EMBL" id="HBFQ01047769">
    <property type="protein sequence ID" value="CAD8859721.1"/>
    <property type="molecule type" value="Transcribed_RNA"/>
</dbReference>
<gene>
    <name evidence="2" type="ORF">NSCI0253_LOCUS34075</name>
</gene>
<dbReference type="PROSITE" id="PS51419">
    <property type="entry name" value="RAB"/>
    <property type="match status" value="1"/>
</dbReference>
<dbReference type="GO" id="GO:0005525">
    <property type="term" value="F:GTP binding"/>
    <property type="evidence" value="ECO:0007669"/>
    <property type="project" value="InterPro"/>
</dbReference>
<evidence type="ECO:0000313" key="2">
    <source>
        <dbReference type="EMBL" id="CAD8859721.1"/>
    </source>
</evidence>
<dbReference type="AlphaFoldDB" id="A0A7S1FDY6"/>
<dbReference type="Pfam" id="PF00071">
    <property type="entry name" value="Ras"/>
    <property type="match status" value="1"/>
</dbReference>
<dbReference type="CDD" id="cd00882">
    <property type="entry name" value="Ras_like_GTPase"/>
    <property type="match status" value="1"/>
</dbReference>
<keyword evidence="1" id="KW-0547">Nucleotide-binding</keyword>
<dbReference type="InterPro" id="IPR001806">
    <property type="entry name" value="Small_GTPase"/>
</dbReference>
<protein>
    <recommendedName>
        <fullName evidence="3">Ras family protein</fullName>
    </recommendedName>
</protein>
<reference evidence="2" key="1">
    <citation type="submission" date="2021-01" db="EMBL/GenBank/DDBJ databases">
        <authorList>
            <person name="Corre E."/>
            <person name="Pelletier E."/>
            <person name="Niang G."/>
            <person name="Scheremetjew M."/>
            <person name="Finn R."/>
            <person name="Kale V."/>
            <person name="Holt S."/>
            <person name="Cochrane G."/>
            <person name="Meng A."/>
            <person name="Brown T."/>
            <person name="Cohen L."/>
        </authorList>
    </citation>
    <scope>NUCLEOTIDE SEQUENCE</scope>
</reference>
<proteinExistence type="predicted"/>
<evidence type="ECO:0008006" key="3">
    <source>
        <dbReference type="Google" id="ProtNLM"/>
    </source>
</evidence>
<dbReference type="SUPFAM" id="SSF52540">
    <property type="entry name" value="P-loop containing nucleoside triphosphate hydrolases"/>
    <property type="match status" value="1"/>
</dbReference>
<dbReference type="InterPro" id="IPR027417">
    <property type="entry name" value="P-loop_NTPase"/>
</dbReference>
<accession>A0A7S1FDY6</accession>
<dbReference type="GO" id="GO:0003924">
    <property type="term" value="F:GTPase activity"/>
    <property type="evidence" value="ECO:0007669"/>
    <property type="project" value="InterPro"/>
</dbReference>
<name>A0A7S1FDY6_NOCSC</name>
<dbReference type="Gene3D" id="3.40.50.300">
    <property type="entry name" value="P-loop containing nucleotide triphosphate hydrolases"/>
    <property type="match status" value="1"/>
</dbReference>
<evidence type="ECO:0000256" key="1">
    <source>
        <dbReference type="ARBA" id="ARBA00022741"/>
    </source>
</evidence>
<sequence length="241" mass="27657">MIGPSGGGKTSLINTFVNNFCPTVYTPTEDAVLYHRALQVSNPFDENQLVDALVEIEDTYAMDMSGKDSYKQSRDIKQFYDVSFTKDAVASHHPFDNLEYQPRRNTYSAMTRVRMGYMFVFDASDIESFKAAVQAVKDFMTATPRDREHIIYLVANKCDKNTLGNPSIQTLYQEEKGKMPLHKKVNMKLWEVSALEFRRVRKLFLDMVDDIMLTPSLYLTREEVAAYSKPILIEPDNCSLQ</sequence>
<organism evidence="2">
    <name type="scientific">Noctiluca scintillans</name>
    <name type="common">Sea sparkle</name>
    <name type="synonym">Red tide dinoflagellate</name>
    <dbReference type="NCBI Taxonomy" id="2966"/>
    <lineage>
        <taxon>Eukaryota</taxon>
        <taxon>Sar</taxon>
        <taxon>Alveolata</taxon>
        <taxon>Dinophyceae</taxon>
        <taxon>Noctilucales</taxon>
        <taxon>Noctilucaceae</taxon>
        <taxon>Noctiluca</taxon>
    </lineage>
</organism>
<dbReference type="PANTHER" id="PTHR47978">
    <property type="match status" value="1"/>
</dbReference>